<evidence type="ECO:0000313" key="2">
    <source>
        <dbReference type="Proteomes" id="UP001226091"/>
    </source>
</evidence>
<sequence>MMPNNNMPNMVSPSMMGPNMPAVGGAQMGPNMPAPNMVSPAMMGPMGPTKMCPPIVHPTKCCVQHTFSTTVVPHIHPTHTTVVNHQMVQHKHFFPQTQSMANQVSNQQFNCGGGPRPPFSPYGR</sequence>
<accession>A0ACD4R706</accession>
<gene>
    <name evidence="1" type="ORF">QLQ22_16340</name>
</gene>
<proteinExistence type="predicted"/>
<reference evidence="2" key="1">
    <citation type="journal article" date="2025" name="Aquaculture">
        <title>Assessment of the bioflocculant production and safety properties of Metabacillus hrfriensis sp. nov. based on phenotypic and whole-genome sequencing analysis.</title>
        <authorList>
            <person name="Zhang R."/>
            <person name="Zhao Z."/>
            <person name="Luo L."/>
            <person name="Wang S."/>
            <person name="Guo K."/>
            <person name="Xu W."/>
        </authorList>
    </citation>
    <scope>NUCLEOTIDE SEQUENCE [LARGE SCALE GENOMIC DNA]</scope>
    <source>
        <strain evidence="2">CT-WN-B3</strain>
    </source>
</reference>
<evidence type="ECO:0000313" key="1">
    <source>
        <dbReference type="EMBL" id="WHZ56257.1"/>
    </source>
</evidence>
<dbReference type="EMBL" id="CP126116">
    <property type="protein sequence ID" value="WHZ56257.1"/>
    <property type="molecule type" value="Genomic_DNA"/>
</dbReference>
<name>A0ACD4R706_9BACI</name>
<dbReference type="Proteomes" id="UP001226091">
    <property type="component" value="Chromosome"/>
</dbReference>
<protein>
    <submittedName>
        <fullName evidence="1">Spore coat protein</fullName>
    </submittedName>
</protein>
<keyword evidence="2" id="KW-1185">Reference proteome</keyword>
<organism evidence="1 2">
    <name type="scientific">Metabacillus hrfriensis</name>
    <dbReference type="NCBI Taxonomy" id="3048891"/>
    <lineage>
        <taxon>Bacteria</taxon>
        <taxon>Bacillati</taxon>
        <taxon>Bacillota</taxon>
        <taxon>Bacilli</taxon>
        <taxon>Bacillales</taxon>
        <taxon>Bacillaceae</taxon>
        <taxon>Metabacillus</taxon>
    </lineage>
</organism>